<dbReference type="InterPro" id="IPR025392">
    <property type="entry name" value="DUF4124"/>
</dbReference>
<protein>
    <submittedName>
        <fullName evidence="4">DUF4124 domain-containing protein</fullName>
    </submittedName>
</protein>
<feature type="signal peptide" evidence="2">
    <location>
        <begin position="1"/>
        <end position="23"/>
    </location>
</feature>
<sequence>MNKLQPIFVIAAALICCAAPASAQMYKTVGPDGKVTFSDRPQNGDKLKVSVMKGSVLRAVEGPVPAQPKIAPAPKSGGADASGGGISAAGVPSPELQHAVLVVALMSEVAAKFEPVCANVAPHSKKFVTAANGWKQRNASFIEKQRRAMADMSPVKRTALQGEVAAKIHEAMAEVLAQSASGQANWCDKATVDMSGGSNDVANNADVALPLITYKPK</sequence>
<comment type="caution">
    <text evidence="4">The sequence shown here is derived from an EMBL/GenBank/DDBJ whole genome shotgun (WGS) entry which is preliminary data.</text>
</comment>
<feature type="region of interest" description="Disordered" evidence="1">
    <location>
        <begin position="63"/>
        <end position="86"/>
    </location>
</feature>
<evidence type="ECO:0000259" key="3">
    <source>
        <dbReference type="Pfam" id="PF13511"/>
    </source>
</evidence>
<organism evidence="4 5">
    <name type="scientific">Massilia frigida</name>
    <dbReference type="NCBI Taxonomy" id="2609281"/>
    <lineage>
        <taxon>Bacteria</taxon>
        <taxon>Pseudomonadati</taxon>
        <taxon>Pseudomonadota</taxon>
        <taxon>Betaproteobacteria</taxon>
        <taxon>Burkholderiales</taxon>
        <taxon>Oxalobacteraceae</taxon>
        <taxon>Telluria group</taxon>
        <taxon>Massilia</taxon>
    </lineage>
</organism>
<evidence type="ECO:0000313" key="5">
    <source>
        <dbReference type="Proteomes" id="UP000621455"/>
    </source>
</evidence>
<gene>
    <name evidence="4" type="ORF">F2P44_28150</name>
</gene>
<reference evidence="4 5" key="1">
    <citation type="submission" date="2019-10" db="EMBL/GenBank/DDBJ databases">
        <title>Taxonomy of Antarctic Massilia spp.: description of Massilia rubra sp. nov., Massilia aquatica sp. nov., Massilia mucilaginosa sp. nov., Massilia frigida sp. nov. isolated from streams, lakes and regoliths.</title>
        <authorList>
            <person name="Holochova P."/>
            <person name="Sedlacek I."/>
            <person name="Kralova S."/>
            <person name="Maslanova I."/>
            <person name="Busse H.-J."/>
            <person name="Stankova E."/>
            <person name="Vrbovska V."/>
            <person name="Kovarovic V."/>
            <person name="Bartak M."/>
            <person name="Svec P."/>
            <person name="Pantucek R."/>
        </authorList>
    </citation>
    <scope>NUCLEOTIDE SEQUENCE [LARGE SCALE GENOMIC DNA]</scope>
    <source>
        <strain evidence="4 5">CCM 8695</strain>
    </source>
</reference>
<evidence type="ECO:0000256" key="2">
    <source>
        <dbReference type="SAM" id="SignalP"/>
    </source>
</evidence>
<evidence type="ECO:0000256" key="1">
    <source>
        <dbReference type="SAM" id="MobiDB-lite"/>
    </source>
</evidence>
<feature type="chain" id="PRO_5046954071" evidence="2">
    <location>
        <begin position="24"/>
        <end position="217"/>
    </location>
</feature>
<name>A0ABX0NCE6_9BURK</name>
<keyword evidence="5" id="KW-1185">Reference proteome</keyword>
<dbReference type="Pfam" id="PF13511">
    <property type="entry name" value="DUF4124"/>
    <property type="match status" value="1"/>
</dbReference>
<feature type="domain" description="DUF4124" evidence="3">
    <location>
        <begin position="12"/>
        <end position="55"/>
    </location>
</feature>
<dbReference type="EMBL" id="WHJG01000044">
    <property type="protein sequence ID" value="NHZ83116.1"/>
    <property type="molecule type" value="Genomic_DNA"/>
</dbReference>
<accession>A0ABX0NCE6</accession>
<dbReference type="RefSeq" id="WP_167092298.1">
    <property type="nucleotide sequence ID" value="NZ_WHJG01000044.1"/>
</dbReference>
<evidence type="ECO:0000313" key="4">
    <source>
        <dbReference type="EMBL" id="NHZ83116.1"/>
    </source>
</evidence>
<dbReference type="Proteomes" id="UP000621455">
    <property type="component" value="Unassembled WGS sequence"/>
</dbReference>
<proteinExistence type="predicted"/>
<keyword evidence="2" id="KW-0732">Signal</keyword>